<keyword evidence="2" id="KW-1133">Transmembrane helix</keyword>
<organism evidence="4 5">
    <name type="scientific">Aurantiacibacter sediminis</name>
    <dbReference type="NCBI Taxonomy" id="2793064"/>
    <lineage>
        <taxon>Bacteria</taxon>
        <taxon>Pseudomonadati</taxon>
        <taxon>Pseudomonadota</taxon>
        <taxon>Alphaproteobacteria</taxon>
        <taxon>Sphingomonadales</taxon>
        <taxon>Erythrobacteraceae</taxon>
        <taxon>Aurantiacibacter</taxon>
    </lineage>
</organism>
<feature type="region of interest" description="Disordered" evidence="1">
    <location>
        <begin position="326"/>
        <end position="377"/>
    </location>
</feature>
<evidence type="ECO:0000313" key="4">
    <source>
        <dbReference type="EMBL" id="MBH5321155.1"/>
    </source>
</evidence>
<dbReference type="GO" id="GO:0004519">
    <property type="term" value="F:endonuclease activity"/>
    <property type="evidence" value="ECO:0007669"/>
    <property type="project" value="UniProtKB-KW"/>
</dbReference>
<dbReference type="Pfam" id="PF03372">
    <property type="entry name" value="Exo_endo_phos"/>
    <property type="match status" value="1"/>
</dbReference>
<feature type="compositionally biased region" description="Acidic residues" evidence="1">
    <location>
        <begin position="334"/>
        <end position="345"/>
    </location>
</feature>
<evidence type="ECO:0000259" key="3">
    <source>
        <dbReference type="Pfam" id="PF03372"/>
    </source>
</evidence>
<keyword evidence="4" id="KW-0540">Nuclease</keyword>
<keyword evidence="4" id="KW-0255">Endonuclease</keyword>
<sequence>MMKVWIARFARLLIIVGVIATIVAFVAADKWWIRSFDFPRLQIVVLLVLALATLFVLRAKRLVIWSGLGVLAMAFQVYQIFPYSPLASKQAVDAEQCEPVNALSMVALNVLQSNTDYQRTIDYVLSADPDIFLAMENDQAWTDALSEALDERYPHSVKIPLDNTYGMALWSRFELVDAERNQLAGGGTPSIRTRLRREDGSLPTLFAVHPRPPKPGQDSGQRDAELVLLADLVRESGRPTIVIGDFNDVGWSRVTETFQRIGQVVDPRIGRGFHATFNARNPLMRWPLDHVFHTDDFGVIRFDVGPDVGSDHFPLEVELCQQSARFSGQQEAPELTEEAIEDAREELEAASQGGEGPDAENLTLPDGDEDEAFSPAD</sequence>
<dbReference type="SUPFAM" id="SSF56219">
    <property type="entry name" value="DNase I-like"/>
    <property type="match status" value="1"/>
</dbReference>
<gene>
    <name evidence="4" type="ORF">I5L03_00990</name>
</gene>
<dbReference type="InterPro" id="IPR036691">
    <property type="entry name" value="Endo/exonu/phosph_ase_sf"/>
</dbReference>
<feature type="compositionally biased region" description="Acidic residues" evidence="1">
    <location>
        <begin position="366"/>
        <end position="377"/>
    </location>
</feature>
<evidence type="ECO:0000256" key="1">
    <source>
        <dbReference type="SAM" id="MobiDB-lite"/>
    </source>
</evidence>
<keyword evidence="2" id="KW-0812">Transmembrane</keyword>
<comment type="caution">
    <text evidence="4">The sequence shown here is derived from an EMBL/GenBank/DDBJ whole genome shotgun (WGS) entry which is preliminary data.</text>
</comment>
<evidence type="ECO:0000313" key="5">
    <source>
        <dbReference type="Proteomes" id="UP000602442"/>
    </source>
</evidence>
<keyword evidence="5" id="KW-1185">Reference proteome</keyword>
<feature type="domain" description="Endonuclease/exonuclease/phosphatase" evidence="3">
    <location>
        <begin position="108"/>
        <end position="312"/>
    </location>
</feature>
<keyword evidence="2" id="KW-0472">Membrane</keyword>
<accession>A0ABS0MZL4</accession>
<keyword evidence="4" id="KW-0378">Hydrolase</keyword>
<feature type="transmembrane region" description="Helical" evidence="2">
    <location>
        <begin position="39"/>
        <end position="57"/>
    </location>
</feature>
<feature type="transmembrane region" description="Helical" evidence="2">
    <location>
        <begin position="12"/>
        <end position="33"/>
    </location>
</feature>
<dbReference type="EMBL" id="JAEANY010000001">
    <property type="protein sequence ID" value="MBH5321155.1"/>
    <property type="molecule type" value="Genomic_DNA"/>
</dbReference>
<dbReference type="InterPro" id="IPR005135">
    <property type="entry name" value="Endo/exonuclease/phosphatase"/>
</dbReference>
<dbReference type="Proteomes" id="UP000602442">
    <property type="component" value="Unassembled WGS sequence"/>
</dbReference>
<dbReference type="Gene3D" id="3.60.10.10">
    <property type="entry name" value="Endonuclease/exonuclease/phosphatase"/>
    <property type="match status" value="1"/>
</dbReference>
<evidence type="ECO:0000256" key="2">
    <source>
        <dbReference type="SAM" id="Phobius"/>
    </source>
</evidence>
<name>A0ABS0MZL4_9SPHN</name>
<protein>
    <submittedName>
        <fullName evidence="4">Endonuclease/exonuclease/phosphatase family protein</fullName>
    </submittedName>
</protein>
<proteinExistence type="predicted"/>
<feature type="transmembrane region" description="Helical" evidence="2">
    <location>
        <begin position="62"/>
        <end position="81"/>
    </location>
</feature>
<reference evidence="4 5" key="1">
    <citation type="submission" date="2020-11" db="EMBL/GenBank/DDBJ databases">
        <title>Erythrobacter sediminis sp. nov., a marine bacterium from a tidal flat of Garorim Bay.</title>
        <authorList>
            <person name="Kim D."/>
            <person name="Yoo Y."/>
            <person name="Kim J.-J."/>
        </authorList>
    </citation>
    <scope>NUCLEOTIDE SEQUENCE [LARGE SCALE GENOMIC DNA]</scope>
    <source>
        <strain evidence="4 5">JGD-13</strain>
    </source>
</reference>